<sequence length="114" mass="12943">MLNAHVSCDLASCKRPERGGREKTVAKSSGGKYTLVFQFINTDYLIMRNFALGGNSPSGSAPRRFKFMGVRKALVTKYRCEEALRVGHRRGRSPSPGGTWFERSHPEGWWNSYW</sequence>
<organism evidence="1 2">
    <name type="scientific">Cordyceps fumosorosea (strain ARSEF 2679)</name>
    <name type="common">Isaria fumosorosea</name>
    <dbReference type="NCBI Taxonomy" id="1081104"/>
    <lineage>
        <taxon>Eukaryota</taxon>
        <taxon>Fungi</taxon>
        <taxon>Dikarya</taxon>
        <taxon>Ascomycota</taxon>
        <taxon>Pezizomycotina</taxon>
        <taxon>Sordariomycetes</taxon>
        <taxon>Hypocreomycetidae</taxon>
        <taxon>Hypocreales</taxon>
        <taxon>Cordycipitaceae</taxon>
        <taxon>Cordyceps</taxon>
    </lineage>
</organism>
<proteinExistence type="predicted"/>
<dbReference type="STRING" id="1081104.A0A168DGJ3"/>
<dbReference type="RefSeq" id="XP_018708034.1">
    <property type="nucleotide sequence ID" value="XM_018845268.1"/>
</dbReference>
<dbReference type="EMBL" id="AZHB01000002">
    <property type="protein sequence ID" value="OAA72588.1"/>
    <property type="molecule type" value="Genomic_DNA"/>
</dbReference>
<accession>A0A168DGJ3</accession>
<protein>
    <submittedName>
        <fullName evidence="1">Uncharacterized protein</fullName>
    </submittedName>
</protein>
<reference evidence="1 2" key="1">
    <citation type="journal article" date="2016" name="Genome Biol. Evol.">
        <title>Divergent and convergent evolution of fungal pathogenicity.</title>
        <authorList>
            <person name="Shang Y."/>
            <person name="Xiao G."/>
            <person name="Zheng P."/>
            <person name="Cen K."/>
            <person name="Zhan S."/>
            <person name="Wang C."/>
        </authorList>
    </citation>
    <scope>NUCLEOTIDE SEQUENCE [LARGE SCALE GENOMIC DNA]</scope>
    <source>
        <strain evidence="1 2">ARSEF 2679</strain>
    </source>
</reference>
<dbReference type="OrthoDB" id="4508730at2759"/>
<dbReference type="GeneID" id="30017953"/>
<gene>
    <name evidence="1" type="ORF">ISF_01661</name>
</gene>
<dbReference type="Proteomes" id="UP000076744">
    <property type="component" value="Unassembled WGS sequence"/>
</dbReference>
<comment type="caution">
    <text evidence="1">The sequence shown here is derived from an EMBL/GenBank/DDBJ whole genome shotgun (WGS) entry which is preliminary data.</text>
</comment>
<evidence type="ECO:0000313" key="1">
    <source>
        <dbReference type="EMBL" id="OAA72588.1"/>
    </source>
</evidence>
<name>A0A168DGJ3_CORFA</name>
<evidence type="ECO:0000313" key="2">
    <source>
        <dbReference type="Proteomes" id="UP000076744"/>
    </source>
</evidence>
<keyword evidence="2" id="KW-1185">Reference proteome</keyword>
<dbReference type="AlphaFoldDB" id="A0A168DGJ3"/>